<keyword evidence="3" id="KW-1185">Reference proteome</keyword>
<feature type="domain" description="Fungal calcium binding protein" evidence="1">
    <location>
        <begin position="742"/>
        <end position="806"/>
    </location>
</feature>
<dbReference type="Gene3D" id="1.10.1740.120">
    <property type="match status" value="1"/>
</dbReference>
<accession>A0A2G7FWX3</accession>
<dbReference type="InterPro" id="IPR022013">
    <property type="entry name" value="CBP"/>
</dbReference>
<dbReference type="PANTHER" id="PTHR40619:SF3">
    <property type="entry name" value="FUNGAL STAND N-TERMINAL GOODBYE DOMAIN-CONTAINING PROTEIN"/>
    <property type="match status" value="1"/>
</dbReference>
<gene>
    <name evidence="2" type="ORF">AARAC_000685</name>
</gene>
<dbReference type="AlphaFoldDB" id="A0A2G7FWX3"/>
<dbReference type="EMBL" id="NEXV01000350">
    <property type="protein sequence ID" value="PIG85087.1"/>
    <property type="molecule type" value="Genomic_DNA"/>
</dbReference>
<evidence type="ECO:0000313" key="3">
    <source>
        <dbReference type="Proteomes" id="UP000231358"/>
    </source>
</evidence>
<dbReference type="PANTHER" id="PTHR40619">
    <property type="entry name" value="FUNGAL STAND N-TERMINAL GOODBYE DOMAIN-CONTAINING PROTEIN"/>
    <property type="match status" value="1"/>
</dbReference>
<evidence type="ECO:0000259" key="1">
    <source>
        <dbReference type="Pfam" id="PF12192"/>
    </source>
</evidence>
<evidence type="ECO:0000313" key="2">
    <source>
        <dbReference type="EMBL" id="PIG85087.1"/>
    </source>
</evidence>
<dbReference type="Pfam" id="PF12192">
    <property type="entry name" value="CBP"/>
    <property type="match status" value="1"/>
</dbReference>
<reference evidence="2 3" key="1">
    <citation type="submission" date="2017-05" db="EMBL/GenBank/DDBJ databases">
        <title>Genome sequence for an aflatoxigenic pathogen of Argentinian peanut, Aspergillus arachidicola.</title>
        <authorList>
            <person name="Moore G."/>
            <person name="Beltz S.B."/>
            <person name="Mack B.M."/>
        </authorList>
    </citation>
    <scope>NUCLEOTIDE SEQUENCE [LARGE SCALE GENOMIC DNA]</scope>
    <source>
        <strain evidence="2 3">CBS 117610</strain>
    </source>
</reference>
<dbReference type="STRING" id="656916.A0A2G7FWX3"/>
<protein>
    <recommendedName>
        <fullName evidence="1">Fungal calcium binding protein domain-containing protein</fullName>
    </recommendedName>
</protein>
<name>A0A2G7FWX3_9EURO</name>
<dbReference type="Proteomes" id="UP000231358">
    <property type="component" value="Unassembled WGS sequence"/>
</dbReference>
<comment type="caution">
    <text evidence="2">The sequence shown here is derived from an EMBL/GenBank/DDBJ whole genome shotgun (WGS) entry which is preliminary data.</text>
</comment>
<sequence length="811" mass="90383">MGVSQAAPAARFVSEEAVKIHQGFGGWSQFNDQRASFEYPKPYLTLEALLRSHVRSIPDNECPWTLVFDTLAEAERKWATGDKGARAIFAKTWVKVGENKEMIDPWLNLIPDSYGLAVVKTGVALLLQLAGKHAERRQRIADAFKDIRTAIVDGNYKRRSFHTNPEVSVCARDLYVAIVEAIESLLRSLSVHEPDIVSGSHGTRQHGTFPFVSHFTRKKQSEYPETALEKIKDRTRALQQTIDQCRDGKIESIEFLSRSTHREMGVMRYDQKQTEINTRQIGTDVQIVKTGIDGITSGIGDISKITQHTNIVARNVSIEVEEMKAGLKADGRRYNQEIIDFLQREDEKLQWFINTQSDLINDTLKAKNHLLELLLEDRKKKEIQITTLQQRLRATQAPRPRPRARSSTAVVSVTQLFTLLAQATSQRAQNYSYEVAFGHSNNDLETILSTGNTFDPQAQGQAQSILGHLRFTEWMSHDHPDLLLVDANLGSFALDNISPMSLFCATFILAMAKVQKEEILAHFFCGLHNTTASHRDPWAGPNGLIRSLIFQIISSLYRRNLLNIDFIHSRGYLKDLEEHDLATLCETLHRLVGQCSPDMTIYCVIDGIGCFDKDLHRSFQQVQAIIDTLQDIVEDDMLRCGFRVLMTNPDQSTGRLRQLLDSTQHIILNPRHLSQHMISDRSVREGISRSRTQSHSHFPLPSASEDWGEDDDNAGLIARMRFFLVISTFLAVATAAPASTAQNLQDVQNNAAAFTEAKKAAGCDWLACVSSLAGESAACAAAAAELGANPIADAACIASVGTSTASCRKCG</sequence>
<organism evidence="2 3">
    <name type="scientific">Aspergillus arachidicola</name>
    <dbReference type="NCBI Taxonomy" id="656916"/>
    <lineage>
        <taxon>Eukaryota</taxon>
        <taxon>Fungi</taxon>
        <taxon>Dikarya</taxon>
        <taxon>Ascomycota</taxon>
        <taxon>Pezizomycotina</taxon>
        <taxon>Eurotiomycetes</taxon>
        <taxon>Eurotiomycetidae</taxon>
        <taxon>Eurotiales</taxon>
        <taxon>Aspergillaceae</taxon>
        <taxon>Aspergillus</taxon>
        <taxon>Aspergillus subgen. Circumdati</taxon>
    </lineage>
</organism>
<proteinExistence type="predicted"/>